<feature type="region of interest" description="Disordered" evidence="1">
    <location>
        <begin position="49"/>
        <end position="77"/>
    </location>
</feature>
<evidence type="ECO:0000313" key="3">
    <source>
        <dbReference type="Proteomes" id="UP001642487"/>
    </source>
</evidence>
<evidence type="ECO:0000313" key="2">
    <source>
        <dbReference type="EMBL" id="CAK9310517.1"/>
    </source>
</evidence>
<reference evidence="2 3" key="1">
    <citation type="submission" date="2024-03" db="EMBL/GenBank/DDBJ databases">
        <authorList>
            <person name="Gkanogiannis A."/>
            <person name="Becerra Lopez-Lavalle L."/>
        </authorList>
    </citation>
    <scope>NUCLEOTIDE SEQUENCE [LARGE SCALE GENOMIC DNA]</scope>
</reference>
<proteinExistence type="predicted"/>
<dbReference type="EMBL" id="OZ021735">
    <property type="protein sequence ID" value="CAK9310517.1"/>
    <property type="molecule type" value="Genomic_DNA"/>
</dbReference>
<feature type="compositionally biased region" description="Low complexity" evidence="1">
    <location>
        <begin position="66"/>
        <end position="77"/>
    </location>
</feature>
<name>A0ABP0XQT3_9ROSI</name>
<keyword evidence="3" id="KW-1185">Reference proteome</keyword>
<evidence type="ECO:0000256" key="1">
    <source>
        <dbReference type="SAM" id="MobiDB-lite"/>
    </source>
</evidence>
<accession>A0ABP0XQT3</accession>
<organism evidence="2 3">
    <name type="scientific">Citrullus colocynthis</name>
    <name type="common">colocynth</name>
    <dbReference type="NCBI Taxonomy" id="252529"/>
    <lineage>
        <taxon>Eukaryota</taxon>
        <taxon>Viridiplantae</taxon>
        <taxon>Streptophyta</taxon>
        <taxon>Embryophyta</taxon>
        <taxon>Tracheophyta</taxon>
        <taxon>Spermatophyta</taxon>
        <taxon>Magnoliopsida</taxon>
        <taxon>eudicotyledons</taxon>
        <taxon>Gunneridae</taxon>
        <taxon>Pentapetalae</taxon>
        <taxon>rosids</taxon>
        <taxon>fabids</taxon>
        <taxon>Cucurbitales</taxon>
        <taxon>Cucurbitaceae</taxon>
        <taxon>Benincaseae</taxon>
        <taxon>Citrullus</taxon>
    </lineage>
</organism>
<gene>
    <name evidence="2" type="ORF">CITCOLO1_LOCUS2147</name>
</gene>
<protein>
    <submittedName>
        <fullName evidence="2">Uncharacterized protein</fullName>
    </submittedName>
</protein>
<dbReference type="Proteomes" id="UP001642487">
    <property type="component" value="Chromosome 1"/>
</dbReference>
<sequence length="104" mass="12058">MKDPARCSFSSLTRPRRVAQWFGIGSAQTLSIRSNYSSLFEFHKANHPLKKAQRVEEEEEGRKLEPQPSLSTSQSFSSPRCIISSSAFFPTPCWRWLGWFEYRP</sequence>